<comment type="catalytic activity">
    <reaction evidence="1">
        <text>Hydrolyzes the link between N-acetylmuramoyl residues and L-amino acid residues in certain cell-wall glycopeptides.</text>
        <dbReference type="EC" id="3.5.1.28"/>
    </reaction>
</comment>
<evidence type="ECO:0000256" key="8">
    <source>
        <dbReference type="ARBA" id="ARBA00023316"/>
    </source>
</evidence>
<gene>
    <name evidence="13" type="ORF">SAJA_06990</name>
</gene>
<dbReference type="InterPro" id="IPR018392">
    <property type="entry name" value="LysM"/>
</dbReference>
<dbReference type="Pfam" id="PF11741">
    <property type="entry name" value="AMIN"/>
    <property type="match status" value="1"/>
</dbReference>
<dbReference type="RefSeq" id="WP_123657921.1">
    <property type="nucleotide sequence ID" value="NZ_AYKG01000017.1"/>
</dbReference>
<dbReference type="InterPro" id="IPR002508">
    <property type="entry name" value="MurNAc-LAA_cat"/>
</dbReference>
<dbReference type="Gene3D" id="3.10.350.10">
    <property type="entry name" value="LysM domain"/>
    <property type="match status" value="1"/>
</dbReference>
<organism evidence="13 14">
    <name type="scientific">Salinisphaera japonica YTM-1</name>
    <dbReference type="NCBI Taxonomy" id="1209778"/>
    <lineage>
        <taxon>Bacteria</taxon>
        <taxon>Pseudomonadati</taxon>
        <taxon>Pseudomonadota</taxon>
        <taxon>Gammaproteobacteria</taxon>
        <taxon>Salinisphaerales</taxon>
        <taxon>Salinisphaeraceae</taxon>
        <taxon>Salinisphaera</taxon>
    </lineage>
</organism>
<dbReference type="PANTHER" id="PTHR30404">
    <property type="entry name" value="N-ACETYLMURAMOYL-L-ALANINE AMIDASE"/>
    <property type="match status" value="1"/>
</dbReference>
<dbReference type="EMBL" id="AYKG01000017">
    <property type="protein sequence ID" value="ROO29131.1"/>
    <property type="molecule type" value="Genomic_DNA"/>
</dbReference>
<dbReference type="PROSITE" id="PS51257">
    <property type="entry name" value="PROKAR_LIPOPROTEIN"/>
    <property type="match status" value="1"/>
</dbReference>
<dbReference type="InterPro" id="IPR021731">
    <property type="entry name" value="AMIN_dom"/>
</dbReference>
<evidence type="ECO:0000256" key="1">
    <source>
        <dbReference type="ARBA" id="ARBA00001561"/>
    </source>
</evidence>
<dbReference type="PROSITE" id="PS51782">
    <property type="entry name" value="LYSM"/>
    <property type="match status" value="1"/>
</dbReference>
<evidence type="ECO:0000256" key="4">
    <source>
        <dbReference type="ARBA" id="ARBA00011901"/>
    </source>
</evidence>
<dbReference type="SMART" id="SM00646">
    <property type="entry name" value="Ami_3"/>
    <property type="match status" value="1"/>
</dbReference>
<evidence type="ECO:0000256" key="9">
    <source>
        <dbReference type="ARBA" id="ARBA00074581"/>
    </source>
</evidence>
<protein>
    <recommendedName>
        <fullName evidence="9">N-acetylmuramoyl-L-alanine amidase AmiC</fullName>
        <ecNumber evidence="4">3.5.1.28</ecNumber>
    </recommendedName>
</protein>
<evidence type="ECO:0000313" key="14">
    <source>
        <dbReference type="Proteomes" id="UP000285310"/>
    </source>
</evidence>
<dbReference type="InterPro" id="IPR036779">
    <property type="entry name" value="LysM_dom_sf"/>
</dbReference>
<evidence type="ECO:0000256" key="7">
    <source>
        <dbReference type="ARBA" id="ARBA00022801"/>
    </source>
</evidence>
<feature type="compositionally biased region" description="Basic and acidic residues" evidence="10">
    <location>
        <begin position="198"/>
        <end position="208"/>
    </location>
</feature>
<dbReference type="PANTHER" id="PTHR30404:SF0">
    <property type="entry name" value="N-ACETYLMURAMOYL-L-ALANINE AMIDASE AMIC"/>
    <property type="match status" value="1"/>
</dbReference>
<dbReference type="SMART" id="SM00257">
    <property type="entry name" value="LysM"/>
    <property type="match status" value="1"/>
</dbReference>
<evidence type="ECO:0000256" key="2">
    <source>
        <dbReference type="ARBA" id="ARBA00004418"/>
    </source>
</evidence>
<feature type="domain" description="LysM" evidence="12">
    <location>
        <begin position="451"/>
        <end position="494"/>
    </location>
</feature>
<keyword evidence="14" id="KW-1185">Reference proteome</keyword>
<keyword evidence="7 13" id="KW-0378">Hydrolase</keyword>
<comment type="subcellular location">
    <subcellularLocation>
        <location evidence="2">Periplasm</location>
    </subcellularLocation>
</comment>
<accession>A0A423PUA0</accession>
<evidence type="ECO:0000256" key="6">
    <source>
        <dbReference type="ARBA" id="ARBA00022764"/>
    </source>
</evidence>
<dbReference type="Pfam" id="PF01520">
    <property type="entry name" value="Amidase_3"/>
    <property type="match status" value="1"/>
</dbReference>
<keyword evidence="6" id="KW-0574">Periplasm</keyword>
<dbReference type="InParanoid" id="A0A423PUA0"/>
<evidence type="ECO:0000256" key="5">
    <source>
        <dbReference type="ARBA" id="ARBA00022729"/>
    </source>
</evidence>
<evidence type="ECO:0000256" key="11">
    <source>
        <dbReference type="SAM" id="SignalP"/>
    </source>
</evidence>
<dbReference type="SUPFAM" id="SSF54106">
    <property type="entry name" value="LysM domain"/>
    <property type="match status" value="1"/>
</dbReference>
<dbReference type="AlphaFoldDB" id="A0A423PUA0"/>
<dbReference type="FunCoup" id="A0A423PUA0">
    <property type="interactions" value="161"/>
</dbReference>
<dbReference type="Proteomes" id="UP000285310">
    <property type="component" value="Unassembled WGS sequence"/>
</dbReference>
<keyword evidence="5 11" id="KW-0732">Signal</keyword>
<name>A0A423PUA0_9GAMM</name>
<dbReference type="FunFam" id="3.40.630.40:FF:000001">
    <property type="entry name" value="N-acetylmuramoyl-L-alanine amidase"/>
    <property type="match status" value="1"/>
</dbReference>
<dbReference type="CDD" id="cd02696">
    <property type="entry name" value="MurNAc-LAA"/>
    <property type="match status" value="1"/>
</dbReference>
<dbReference type="GO" id="GO:0071555">
    <property type="term" value="P:cell wall organization"/>
    <property type="evidence" value="ECO:0007669"/>
    <property type="project" value="UniProtKB-KW"/>
</dbReference>
<dbReference type="GO" id="GO:0008745">
    <property type="term" value="F:N-acetylmuramoyl-L-alanine amidase activity"/>
    <property type="evidence" value="ECO:0007669"/>
    <property type="project" value="UniProtKB-EC"/>
</dbReference>
<dbReference type="Gene3D" id="3.40.630.40">
    <property type="entry name" value="Zn-dependent exopeptidases"/>
    <property type="match status" value="1"/>
</dbReference>
<dbReference type="GO" id="GO:0030288">
    <property type="term" value="C:outer membrane-bounded periplasmic space"/>
    <property type="evidence" value="ECO:0007669"/>
    <property type="project" value="TreeGrafter"/>
</dbReference>
<proteinExistence type="inferred from homology"/>
<dbReference type="SUPFAM" id="SSF53187">
    <property type="entry name" value="Zn-dependent exopeptidases"/>
    <property type="match status" value="1"/>
</dbReference>
<evidence type="ECO:0000313" key="13">
    <source>
        <dbReference type="EMBL" id="ROO29131.1"/>
    </source>
</evidence>
<dbReference type="GO" id="GO:0009253">
    <property type="term" value="P:peptidoglycan catabolic process"/>
    <property type="evidence" value="ECO:0007669"/>
    <property type="project" value="InterPro"/>
</dbReference>
<dbReference type="Pfam" id="PF01476">
    <property type="entry name" value="LysM"/>
    <property type="match status" value="1"/>
</dbReference>
<evidence type="ECO:0000256" key="10">
    <source>
        <dbReference type="SAM" id="MobiDB-lite"/>
    </source>
</evidence>
<feature type="signal peptide" evidence="11">
    <location>
        <begin position="1"/>
        <end position="23"/>
    </location>
</feature>
<feature type="chain" id="PRO_5018997498" description="N-acetylmuramoyl-L-alanine amidase AmiC" evidence="11">
    <location>
        <begin position="24"/>
        <end position="506"/>
    </location>
</feature>
<comment type="similarity">
    <text evidence="3">Belongs to the N-acetylmuramoyl-L-alanine amidase 3 family.</text>
</comment>
<comment type="caution">
    <text evidence="13">The sequence shown here is derived from an EMBL/GenBank/DDBJ whole genome shotgun (WGS) entry which is preliminary data.</text>
</comment>
<sequence length="506" mass="54214">MRIYHAIGALITLACLAATSALAAPASQAEIKDARLWASPEKTRVVFDLSSDTQPDIFMLADPYRLVVDLPQTKSTGHTDRSQADTALIRRIRTGIRHGTDVRIVMDLTRAVRAKSFMLEPDADHGYRLVVDLYSGSGGDQAPGQRIAQRAPEAAPDKPEVAAQADSDRANVSPTSEQADRTATALAESASGAPDAAVKQRDGDDRARAAAAAGRDIVVAVDAGHGGRDPGAHGPNGLQEKTVTLAIARRLKALIDEQPHMRAVLTRKTDRYVGLRERMVIARKDTADLFISIHCDASPAGAAATGASVYALSGHGATSEHARWLARRENAADLVGGTSLKDKNSSLASFVLDLSQSASIEASMDAATRVLAELDQLGDLHKHKVQQAGFMVLKSPDIPSILVETNFISNPAAEQKLATERYQTQLAEAMLLGIKGYFARYRPATFVTDAQTYRVKPGDTLSEIAARFGTTAKRLKQRNELAGTELRVGQTLTIQTATAQQLASRE</sequence>
<dbReference type="EC" id="3.5.1.28" evidence="4"/>
<reference evidence="13 14" key="1">
    <citation type="submission" date="2013-10" db="EMBL/GenBank/DDBJ databases">
        <title>Salinisphaera japonica YTM-1 Genome Sequencing.</title>
        <authorList>
            <person name="Lai Q."/>
            <person name="Li C."/>
            <person name="Shao Z."/>
        </authorList>
    </citation>
    <scope>NUCLEOTIDE SEQUENCE [LARGE SCALE GENOMIC DNA]</scope>
    <source>
        <strain evidence="13 14">YTM-1</strain>
    </source>
</reference>
<dbReference type="OrthoDB" id="9806267at2"/>
<dbReference type="Gene3D" id="2.60.40.3500">
    <property type="match status" value="1"/>
</dbReference>
<evidence type="ECO:0000259" key="12">
    <source>
        <dbReference type="PROSITE" id="PS51782"/>
    </source>
</evidence>
<dbReference type="CDD" id="cd00118">
    <property type="entry name" value="LysM"/>
    <property type="match status" value="1"/>
</dbReference>
<feature type="region of interest" description="Disordered" evidence="10">
    <location>
        <begin position="139"/>
        <end position="209"/>
    </location>
</feature>
<keyword evidence="8" id="KW-0961">Cell wall biogenesis/degradation</keyword>
<evidence type="ECO:0000256" key="3">
    <source>
        <dbReference type="ARBA" id="ARBA00010860"/>
    </source>
</evidence>
<dbReference type="InterPro" id="IPR050695">
    <property type="entry name" value="N-acetylmuramoyl_amidase_3"/>
</dbReference>